<dbReference type="InterPro" id="IPR007132">
    <property type="entry name" value="DUF346"/>
</dbReference>
<dbReference type="SUPFAM" id="SSF52266">
    <property type="entry name" value="SGNH hydrolase"/>
    <property type="match status" value="1"/>
</dbReference>
<dbReference type="OrthoDB" id="3882626at2"/>
<keyword evidence="4" id="KW-1185">Reference proteome</keyword>
<proteinExistence type="predicted"/>
<evidence type="ECO:0000256" key="2">
    <source>
        <dbReference type="SAM" id="SignalP"/>
    </source>
</evidence>
<comment type="caution">
    <text evidence="3">The sequence shown here is derived from an EMBL/GenBank/DDBJ whole genome shotgun (WGS) entry which is preliminary data.</text>
</comment>
<dbReference type="PANTHER" id="PTHR37981:SF1">
    <property type="entry name" value="SGNH HYDROLASE-TYPE ESTERASE DOMAIN-CONTAINING PROTEIN"/>
    <property type="match status" value="1"/>
</dbReference>
<feature type="signal peptide" evidence="2">
    <location>
        <begin position="1"/>
        <end position="48"/>
    </location>
</feature>
<dbReference type="EMBL" id="SMKU01000021">
    <property type="protein sequence ID" value="TDD94256.1"/>
    <property type="molecule type" value="Genomic_DNA"/>
</dbReference>
<dbReference type="InterPro" id="IPR037460">
    <property type="entry name" value="SEST-like"/>
</dbReference>
<dbReference type="AlphaFoldDB" id="A0A4R5C6S7"/>
<name>A0A4R5C6S7_9ACTN</name>
<evidence type="ECO:0000313" key="3">
    <source>
        <dbReference type="EMBL" id="TDD94256.1"/>
    </source>
</evidence>
<dbReference type="GO" id="GO:0004806">
    <property type="term" value="F:triacylglycerol lipase activity"/>
    <property type="evidence" value="ECO:0007669"/>
    <property type="project" value="TreeGrafter"/>
</dbReference>
<keyword evidence="1" id="KW-1015">Disulfide bond</keyword>
<keyword evidence="2" id="KW-0732">Signal</keyword>
<dbReference type="PANTHER" id="PTHR37981">
    <property type="entry name" value="LIPASE 2"/>
    <property type="match status" value="1"/>
</dbReference>
<sequence>MAKHRFGVRRRPRELRRTGTAMALALTMAAALVSVVVSTALTTAPASAAPDKPKAIVAIGDSYISGEAGRWAGNANTGAGGTAWGTDLAAISCLPDREDRCDHEPSLVYLDGSDVDKGNGCHKSRMAEIKGAEIDGVGERERFNLACSGATTDSILRTIFKGQAPQITQLESTAASYNVTTVVVSISGNDLRFGDIIGKCAEAYLRGGALCSVSEARNLENRLPEVRSKVVETLREIHRVMQASGQDRGSYRLILQSYPTPIPTGDKYRWRERGAFWERYRRGGCPFLDADTDWANKSLVPGIRDMLRDAAFSTDASFLDLSEAFAGHELCTNEADQAGSQHSRANPLRAEDAEWVRWLPYLRSRTFPWESQGHQQEAIHPNAFGQEALSACLTKMVAASPTPGQAFRCKGAARAKPADVQVQREIVHQESWGRILNGRGGRPAVFTYGGQQHAFASDGNCLEHMWWSAASGPRRDQWGCGINSVPAAYVGAGQQHVFAAGGGCLEHFWWEGGTEIKRNRWGCGIDSAPAGFLYGEQQHAFAKSGNCLEHFWWEPGRASNDIQRNRWGCGIDGYPAVFVDGEQQHAFAKNGNCLEHFWWEPGRASNDIQHDQWGCGIDSPPAVFVQGRQQHAFAKNGECLEHFWWEPGNSVQHDQWGCGIDTPPAAFASGEQQHAFATKDNCVEHFWWERDRPIRRDRWGCGVDGNVNGFASGDQQHVFAHGQRQPTQHFWYAG</sequence>
<dbReference type="Gene3D" id="3.40.50.1110">
    <property type="entry name" value="SGNH hydrolase"/>
    <property type="match status" value="1"/>
</dbReference>
<evidence type="ECO:0000313" key="4">
    <source>
        <dbReference type="Proteomes" id="UP000294513"/>
    </source>
</evidence>
<protein>
    <submittedName>
        <fullName evidence="3">Uncharacterized protein</fullName>
    </submittedName>
</protein>
<dbReference type="GO" id="GO:0019433">
    <property type="term" value="P:triglyceride catabolic process"/>
    <property type="evidence" value="ECO:0007669"/>
    <property type="project" value="TreeGrafter"/>
</dbReference>
<evidence type="ECO:0000256" key="1">
    <source>
        <dbReference type="PIRSR" id="PIRSR637460-2"/>
    </source>
</evidence>
<gene>
    <name evidence="3" type="ORF">E1298_07375</name>
</gene>
<dbReference type="Proteomes" id="UP000294513">
    <property type="component" value="Unassembled WGS sequence"/>
</dbReference>
<feature type="disulfide bond" evidence="1">
    <location>
        <begin position="200"/>
        <end position="211"/>
    </location>
</feature>
<dbReference type="InterPro" id="IPR036514">
    <property type="entry name" value="SGNH_hydro_sf"/>
</dbReference>
<feature type="chain" id="PRO_5020462703" evidence="2">
    <location>
        <begin position="49"/>
        <end position="734"/>
    </location>
</feature>
<reference evidence="3 4" key="1">
    <citation type="submission" date="2019-03" db="EMBL/GenBank/DDBJ databases">
        <title>Draft genome sequences of novel Actinobacteria.</title>
        <authorList>
            <person name="Sahin N."/>
            <person name="Ay H."/>
            <person name="Saygin H."/>
        </authorList>
    </citation>
    <scope>NUCLEOTIDE SEQUENCE [LARGE SCALE GENOMIC DNA]</scope>
    <source>
        <strain evidence="3 4">H3C3</strain>
    </source>
</reference>
<dbReference type="Pfam" id="PF03984">
    <property type="entry name" value="DUF346"/>
    <property type="match status" value="6"/>
</dbReference>
<accession>A0A4R5C6S7</accession>
<organism evidence="3 4">
    <name type="scientific">Actinomadura rubrisoli</name>
    <dbReference type="NCBI Taxonomy" id="2530368"/>
    <lineage>
        <taxon>Bacteria</taxon>
        <taxon>Bacillati</taxon>
        <taxon>Actinomycetota</taxon>
        <taxon>Actinomycetes</taxon>
        <taxon>Streptosporangiales</taxon>
        <taxon>Thermomonosporaceae</taxon>
        <taxon>Actinomadura</taxon>
    </lineage>
</organism>